<dbReference type="STRING" id="456481.LEPBI_I2624"/>
<dbReference type="RefSeq" id="WP_012389564.1">
    <property type="nucleotide sequence ID" value="NC_010602.1"/>
</dbReference>
<dbReference type="BioCyc" id="LBIF456481:LEPBI_RS12910-MONOMER"/>
<dbReference type="KEGG" id="lbi:LEPBI_I2624"/>
<evidence type="ECO:0000256" key="1">
    <source>
        <dbReference type="ARBA" id="ARBA00023015"/>
    </source>
</evidence>
<dbReference type="InterPro" id="IPR009057">
    <property type="entry name" value="Homeodomain-like_sf"/>
</dbReference>
<dbReference type="InterPro" id="IPR018060">
    <property type="entry name" value="HTH_AraC"/>
</dbReference>
<dbReference type="SMART" id="SM00342">
    <property type="entry name" value="HTH_ARAC"/>
    <property type="match status" value="1"/>
</dbReference>
<dbReference type="Pfam" id="PF06445">
    <property type="entry name" value="GyrI-like"/>
    <property type="match status" value="1"/>
</dbReference>
<dbReference type="InterPro" id="IPR011256">
    <property type="entry name" value="Reg_factor_effector_dom_sf"/>
</dbReference>
<dbReference type="InterPro" id="IPR020449">
    <property type="entry name" value="Tscrpt_reg_AraC-type_HTH"/>
</dbReference>
<evidence type="ECO:0000259" key="4">
    <source>
        <dbReference type="PROSITE" id="PS01124"/>
    </source>
</evidence>
<reference evidence="5 6" key="1">
    <citation type="journal article" date="2008" name="PLoS ONE">
        <title>Genome sequence of the saprophyte Leptospira biflexa provides insights into the evolution of Leptospira and the pathogenesis of leptospirosis.</title>
        <authorList>
            <person name="Picardeau M."/>
            <person name="Bulach D.M."/>
            <person name="Bouchier C."/>
            <person name="Zuerner R.L."/>
            <person name="Zidane N."/>
            <person name="Wilson P.J."/>
            <person name="Creno S."/>
            <person name="Kuczek E.S."/>
            <person name="Bommezzadri S."/>
            <person name="Davis J.C."/>
            <person name="McGrath A."/>
            <person name="Johnson M.J."/>
            <person name="Boursaux-Eude C."/>
            <person name="Seemann T."/>
            <person name="Rouy Z."/>
            <person name="Coppel R.L."/>
            <person name="Rood J.I."/>
            <person name="Lajus A."/>
            <person name="Davies J.K."/>
            <person name="Medigue C."/>
            <person name="Adler B."/>
        </authorList>
    </citation>
    <scope>NUCLEOTIDE SEQUENCE [LARGE SCALE GENOMIC DNA]</scope>
    <source>
        <strain evidence="6">Patoc 1 / ATCC 23582 / Paris</strain>
    </source>
</reference>
<dbReference type="Pfam" id="PF12833">
    <property type="entry name" value="HTH_18"/>
    <property type="match status" value="1"/>
</dbReference>
<protein>
    <submittedName>
        <fullName evidence="5">Putative transcriptional regulator, AraC-type</fullName>
    </submittedName>
</protein>
<dbReference type="Gene3D" id="1.10.10.60">
    <property type="entry name" value="Homeodomain-like"/>
    <property type="match status" value="2"/>
</dbReference>
<accession>B0SM74</accession>
<feature type="domain" description="HTH araC/xylS-type" evidence="4">
    <location>
        <begin position="11"/>
        <end position="109"/>
    </location>
</feature>
<keyword evidence="6" id="KW-1185">Reference proteome</keyword>
<evidence type="ECO:0000256" key="3">
    <source>
        <dbReference type="ARBA" id="ARBA00023163"/>
    </source>
</evidence>
<dbReference type="InterPro" id="IPR018062">
    <property type="entry name" value="HTH_AraC-typ_CS"/>
</dbReference>
<dbReference type="InterPro" id="IPR029442">
    <property type="entry name" value="GyrI-like"/>
</dbReference>
<keyword evidence="1" id="KW-0805">Transcription regulation</keyword>
<dbReference type="PANTHER" id="PTHR40055:SF1">
    <property type="entry name" value="TRANSCRIPTIONAL REGULATOR YGIV-RELATED"/>
    <property type="match status" value="1"/>
</dbReference>
<dbReference type="PRINTS" id="PR00032">
    <property type="entry name" value="HTHARAC"/>
</dbReference>
<name>B0SM74_LEPBP</name>
<organism evidence="5 6">
    <name type="scientific">Leptospira biflexa serovar Patoc (strain Patoc 1 / ATCC 23582 / Paris)</name>
    <dbReference type="NCBI Taxonomy" id="456481"/>
    <lineage>
        <taxon>Bacteria</taxon>
        <taxon>Pseudomonadati</taxon>
        <taxon>Spirochaetota</taxon>
        <taxon>Spirochaetia</taxon>
        <taxon>Leptospirales</taxon>
        <taxon>Leptospiraceae</taxon>
        <taxon>Leptospira</taxon>
    </lineage>
</organism>
<dbReference type="SUPFAM" id="SSF55136">
    <property type="entry name" value="Probable bacterial effector-binding domain"/>
    <property type="match status" value="1"/>
</dbReference>
<dbReference type="InterPro" id="IPR010499">
    <property type="entry name" value="AraC_E-bd"/>
</dbReference>
<evidence type="ECO:0000313" key="5">
    <source>
        <dbReference type="EMBL" id="ABZ98704.1"/>
    </source>
</evidence>
<proteinExistence type="predicted"/>
<dbReference type="GO" id="GO:0043565">
    <property type="term" value="F:sequence-specific DNA binding"/>
    <property type="evidence" value="ECO:0007669"/>
    <property type="project" value="InterPro"/>
</dbReference>
<dbReference type="Proteomes" id="UP000001847">
    <property type="component" value="Chromosome I"/>
</dbReference>
<gene>
    <name evidence="5" type="ordered locus">LEPBI_I2624</name>
</gene>
<dbReference type="PROSITE" id="PS00041">
    <property type="entry name" value="HTH_ARAC_FAMILY_1"/>
    <property type="match status" value="1"/>
</dbReference>
<dbReference type="Gene3D" id="3.20.80.10">
    <property type="entry name" value="Regulatory factor, effector binding domain"/>
    <property type="match status" value="1"/>
</dbReference>
<dbReference type="SMART" id="SM00871">
    <property type="entry name" value="AraC_E_bind"/>
    <property type="match status" value="1"/>
</dbReference>
<dbReference type="InterPro" id="IPR050908">
    <property type="entry name" value="SmbC-like"/>
</dbReference>
<sequence length="289" mass="33792">MVCVKPKPNLYPVWKQIEEQLEKEIGLNQIAFLTGYSDWHFHRFFKSVQKENIKTYIKRLRLEKAAYELKISNFPILEIGMEAGFSSHEAFTKAFKRVIGITPSEFRKKHQIKMKDLSLSQLSLPSGLTKHSFQKKTISPFSILFIRHLGSYQLLPGPIPNSKEMIQLKTLFSKWDLLEFHHKWIGISQDDPDVTCKDNIRFDLGFTISEKFPSPPDGFGKQTIPGGNYLQIRYTGDYENLPMIYDWILNQYCIVSKLKLKNNPPWECYLNPFEPIPDKRITDIYIPLE</sequence>
<dbReference type="PROSITE" id="PS01124">
    <property type="entry name" value="HTH_ARAC_FAMILY_2"/>
    <property type="match status" value="1"/>
</dbReference>
<keyword evidence="3" id="KW-0804">Transcription</keyword>
<evidence type="ECO:0000313" key="6">
    <source>
        <dbReference type="Proteomes" id="UP000001847"/>
    </source>
</evidence>
<dbReference type="HOGENOM" id="CLU_000445_81_1_12"/>
<dbReference type="AlphaFoldDB" id="B0SM74"/>
<evidence type="ECO:0000256" key="2">
    <source>
        <dbReference type="ARBA" id="ARBA00023125"/>
    </source>
</evidence>
<dbReference type="OrthoDB" id="5337216at2"/>
<keyword evidence="2" id="KW-0238">DNA-binding</keyword>
<dbReference type="EMBL" id="CP000786">
    <property type="protein sequence ID" value="ABZ98704.1"/>
    <property type="molecule type" value="Genomic_DNA"/>
</dbReference>
<dbReference type="GO" id="GO:0003700">
    <property type="term" value="F:DNA-binding transcription factor activity"/>
    <property type="evidence" value="ECO:0007669"/>
    <property type="project" value="InterPro"/>
</dbReference>
<dbReference type="SUPFAM" id="SSF46689">
    <property type="entry name" value="Homeodomain-like"/>
    <property type="match status" value="2"/>
</dbReference>
<dbReference type="PANTHER" id="PTHR40055">
    <property type="entry name" value="TRANSCRIPTIONAL REGULATOR YGIV-RELATED"/>
    <property type="match status" value="1"/>
</dbReference>